<dbReference type="SUPFAM" id="SSF52540">
    <property type="entry name" value="P-loop containing nucleoside triphosphate hydrolases"/>
    <property type="match status" value="1"/>
</dbReference>
<dbReference type="Gene3D" id="3.40.50.300">
    <property type="entry name" value="P-loop containing nucleotide triphosphate hydrolases"/>
    <property type="match status" value="1"/>
</dbReference>
<dbReference type="FunFam" id="3.40.50.300:FF:000134">
    <property type="entry name" value="Iron-enterobactin ABC transporter ATP-binding protein"/>
    <property type="match status" value="1"/>
</dbReference>
<keyword evidence="1" id="KW-0813">Transport</keyword>
<dbReference type="PROSITE" id="PS50893">
    <property type="entry name" value="ABC_TRANSPORTER_2"/>
    <property type="match status" value="1"/>
</dbReference>
<evidence type="ECO:0000313" key="6">
    <source>
        <dbReference type="Proteomes" id="UP000027982"/>
    </source>
</evidence>
<dbReference type="SMART" id="SM00382">
    <property type="entry name" value="AAA"/>
    <property type="match status" value="1"/>
</dbReference>
<dbReference type="eggNOG" id="COG1120">
    <property type="taxonomic scope" value="Bacteria"/>
</dbReference>
<evidence type="ECO:0000256" key="1">
    <source>
        <dbReference type="ARBA" id="ARBA00022448"/>
    </source>
</evidence>
<dbReference type="Pfam" id="PF00005">
    <property type="entry name" value="ABC_tran"/>
    <property type="match status" value="1"/>
</dbReference>
<dbReference type="PANTHER" id="PTHR42794">
    <property type="entry name" value="HEMIN IMPORT ATP-BINDING PROTEIN HMUV"/>
    <property type="match status" value="1"/>
</dbReference>
<dbReference type="OrthoDB" id="9787851at2"/>
<keyword evidence="3 5" id="KW-0067">ATP-binding</keyword>
<evidence type="ECO:0000259" key="4">
    <source>
        <dbReference type="PROSITE" id="PS50893"/>
    </source>
</evidence>
<dbReference type="Proteomes" id="UP000027982">
    <property type="component" value="Chromosome"/>
</dbReference>
<dbReference type="GO" id="GO:0005524">
    <property type="term" value="F:ATP binding"/>
    <property type="evidence" value="ECO:0007669"/>
    <property type="project" value="UniProtKB-KW"/>
</dbReference>
<dbReference type="HOGENOM" id="CLU_000604_1_11_0"/>
<dbReference type="AlphaFoldDB" id="A0A068NQ88"/>
<reference evidence="5 6" key="1">
    <citation type="journal article" date="2014" name="PLoS ONE">
        <title>The first complete genome sequence of the class fimbriimonadia in the phylum armatimonadetes.</title>
        <authorList>
            <person name="Hu Z.Y."/>
            <person name="Wang Y.Z."/>
            <person name="Im W.T."/>
            <person name="Wang S.Y."/>
            <person name="Zhao G.P."/>
            <person name="Zheng H.J."/>
            <person name="Quan Z.X."/>
        </authorList>
    </citation>
    <scope>NUCLEOTIDE SEQUENCE [LARGE SCALE GENOMIC DNA]</scope>
    <source>
        <strain evidence="5">Gsoil 348</strain>
    </source>
</reference>
<dbReference type="InterPro" id="IPR003593">
    <property type="entry name" value="AAA+_ATPase"/>
</dbReference>
<proteinExistence type="predicted"/>
<dbReference type="EMBL" id="CP007139">
    <property type="protein sequence ID" value="AIE85527.1"/>
    <property type="molecule type" value="Genomic_DNA"/>
</dbReference>
<dbReference type="InterPro" id="IPR027417">
    <property type="entry name" value="P-loop_NTPase"/>
</dbReference>
<dbReference type="InterPro" id="IPR017871">
    <property type="entry name" value="ABC_transporter-like_CS"/>
</dbReference>
<dbReference type="InterPro" id="IPR003439">
    <property type="entry name" value="ABC_transporter-like_ATP-bd"/>
</dbReference>
<evidence type="ECO:0000256" key="2">
    <source>
        <dbReference type="ARBA" id="ARBA00022741"/>
    </source>
</evidence>
<dbReference type="KEGG" id="fgi:OP10G_2159"/>
<gene>
    <name evidence="5" type="ORF">OP10G_2159</name>
</gene>
<name>A0A068NQ88_FIMGI</name>
<evidence type="ECO:0000256" key="3">
    <source>
        <dbReference type="ARBA" id="ARBA00022840"/>
    </source>
</evidence>
<evidence type="ECO:0000313" key="5">
    <source>
        <dbReference type="EMBL" id="AIE85527.1"/>
    </source>
</evidence>
<keyword evidence="6" id="KW-1185">Reference proteome</keyword>
<sequence>MKIAEALGLEAGYGSKRVLHGIDLAIAPGERVALLGPNGSGKSTLLRTLAGLIKPQAGEVRLGGESVANLSVREVARRVASVPQEEIPRFEFTVREMVTMGCLARSNGLLDTPEDRVAATEAMEQADCLHLEGRPVTELSGGERQRVLIARALAQRTELVLLDEPIAHLDPAHQLAVSRLVQSMASRGIATVAAIHDLNFAARMADRAILLEAGRIAINDTVEAVLASPVLDRVYQVAFQRFPGGSIGFVP</sequence>
<dbReference type="STRING" id="661478.OP10G_2159"/>
<organism evidence="5 6">
    <name type="scientific">Fimbriimonas ginsengisoli Gsoil 348</name>
    <dbReference type="NCBI Taxonomy" id="661478"/>
    <lineage>
        <taxon>Bacteria</taxon>
        <taxon>Bacillati</taxon>
        <taxon>Armatimonadota</taxon>
        <taxon>Fimbriimonadia</taxon>
        <taxon>Fimbriimonadales</taxon>
        <taxon>Fimbriimonadaceae</taxon>
        <taxon>Fimbriimonas</taxon>
    </lineage>
</organism>
<accession>A0A068NQ88</accession>
<dbReference type="CDD" id="cd03214">
    <property type="entry name" value="ABC_Iron-Siderophores_B12_Hemin"/>
    <property type="match status" value="1"/>
</dbReference>
<dbReference type="GO" id="GO:0016887">
    <property type="term" value="F:ATP hydrolysis activity"/>
    <property type="evidence" value="ECO:0007669"/>
    <property type="project" value="InterPro"/>
</dbReference>
<dbReference type="PANTHER" id="PTHR42794:SF2">
    <property type="entry name" value="ABC TRANSPORTER ATP-BINDING PROTEIN"/>
    <property type="match status" value="1"/>
</dbReference>
<dbReference type="PROSITE" id="PS00211">
    <property type="entry name" value="ABC_TRANSPORTER_1"/>
    <property type="match status" value="1"/>
</dbReference>
<feature type="domain" description="ABC transporter" evidence="4">
    <location>
        <begin position="1"/>
        <end position="238"/>
    </location>
</feature>
<keyword evidence="2" id="KW-0547">Nucleotide-binding</keyword>
<protein>
    <submittedName>
        <fullName evidence="5">ABC transporter for cobalamin/Fe3+-siderophores ATP-binding protein</fullName>
    </submittedName>
</protein>
<dbReference type="RefSeq" id="WP_025225906.1">
    <property type="nucleotide sequence ID" value="NZ_CP007139.1"/>
</dbReference>